<evidence type="ECO:0000313" key="3">
    <source>
        <dbReference type="Proteomes" id="UP000829194"/>
    </source>
</evidence>
<proteinExistence type="predicted"/>
<evidence type="ECO:0000256" key="1">
    <source>
        <dbReference type="SAM" id="Phobius"/>
    </source>
</evidence>
<name>A0ABY3X9P6_9GAMM</name>
<gene>
    <name evidence="2" type="ORF">MOV92_23055</name>
</gene>
<feature type="transmembrane region" description="Helical" evidence="1">
    <location>
        <begin position="27"/>
        <end position="51"/>
    </location>
</feature>
<keyword evidence="1" id="KW-0472">Membrane</keyword>
<dbReference type="Proteomes" id="UP000829194">
    <property type="component" value="Chromosome"/>
</dbReference>
<organism evidence="2 3">
    <name type="scientific">Lysobacter gummosus</name>
    <dbReference type="NCBI Taxonomy" id="262324"/>
    <lineage>
        <taxon>Bacteria</taxon>
        <taxon>Pseudomonadati</taxon>
        <taxon>Pseudomonadota</taxon>
        <taxon>Gammaproteobacteria</taxon>
        <taxon>Lysobacterales</taxon>
        <taxon>Lysobacteraceae</taxon>
        <taxon>Lysobacter</taxon>
    </lineage>
</organism>
<reference evidence="2 3" key="1">
    <citation type="submission" date="2022-03" db="EMBL/GenBank/DDBJ databases">
        <title>Complete genome sequence of Lysobacter capsici VKM B-2533 and Lysobacter gummosus 10.1.1, promising sources of lytic agents.</title>
        <authorList>
            <person name="Tarlachkov S.V."/>
            <person name="Kudryakova I.V."/>
            <person name="Afoshin A.S."/>
            <person name="Leontyevskaya E.A."/>
            <person name="Leontyevskaya N.V."/>
        </authorList>
    </citation>
    <scope>NUCLEOTIDE SEQUENCE [LARGE SCALE GENOMIC DNA]</scope>
    <source>
        <strain evidence="2 3">10.1.1</strain>
    </source>
</reference>
<feature type="transmembrane region" description="Helical" evidence="1">
    <location>
        <begin position="63"/>
        <end position="89"/>
    </location>
</feature>
<feature type="transmembrane region" description="Helical" evidence="1">
    <location>
        <begin position="136"/>
        <end position="159"/>
    </location>
</feature>
<keyword evidence="1" id="KW-0812">Transmembrane</keyword>
<keyword evidence="1" id="KW-1133">Transmembrane helix</keyword>
<dbReference type="RefSeq" id="WP_057944792.1">
    <property type="nucleotide sequence ID" value="NZ_CP011131.1"/>
</dbReference>
<evidence type="ECO:0000313" key="2">
    <source>
        <dbReference type="EMBL" id="UNP29311.1"/>
    </source>
</evidence>
<dbReference type="EMBL" id="CP093547">
    <property type="protein sequence ID" value="UNP29311.1"/>
    <property type="molecule type" value="Genomic_DNA"/>
</dbReference>
<protein>
    <recommendedName>
        <fullName evidence="4">Transmembrane protein</fullName>
    </recommendedName>
</protein>
<accession>A0ABY3X9P6</accession>
<evidence type="ECO:0008006" key="4">
    <source>
        <dbReference type="Google" id="ProtNLM"/>
    </source>
</evidence>
<sequence>MDEGIYTRAVAPTASFRDPALDPQRPWFNLGTIIVATVLATSVAGLLMIALNYAAHGRKRLSWVLRIAVFALVAPAVVVLSYALLLLSYNHDSRFAWMDMTISTLIQAMVVGALAYCLQGKELNARYRAKLPMRSWLVSAGLIAGVWVTLVLWLVLFALGSHVITGR</sequence>
<keyword evidence="3" id="KW-1185">Reference proteome</keyword>
<feature type="transmembrane region" description="Helical" evidence="1">
    <location>
        <begin position="95"/>
        <end position="116"/>
    </location>
</feature>